<feature type="domain" description="Alpha/beta hydrolase fold-3" evidence="2">
    <location>
        <begin position="125"/>
        <end position="354"/>
    </location>
</feature>
<dbReference type="EMBL" id="NKUJ01000038">
    <property type="protein sequence ID" value="RMJ17085.1"/>
    <property type="molecule type" value="Genomic_DNA"/>
</dbReference>
<keyword evidence="1" id="KW-0378">Hydrolase</keyword>
<reference evidence="3 4" key="1">
    <citation type="submission" date="2017-06" db="EMBL/GenBank/DDBJ databases">
        <title>Comparative genomic analysis of Ambrosia Fusariam Clade fungi.</title>
        <authorList>
            <person name="Stajich J.E."/>
            <person name="Carrillo J."/>
            <person name="Kijimoto T."/>
            <person name="Eskalen A."/>
            <person name="O'Donnell K."/>
            <person name="Kasson M."/>
        </authorList>
    </citation>
    <scope>NUCLEOTIDE SEQUENCE [LARGE SCALE GENOMIC DNA]</scope>
    <source>
        <strain evidence="3">UCR3666</strain>
    </source>
</reference>
<comment type="caution">
    <text evidence="3">The sequence shown here is derived from an EMBL/GenBank/DDBJ whole genome shotgun (WGS) entry which is preliminary data.</text>
</comment>
<accession>A0A3M2SIG6</accession>
<dbReference type="InterPro" id="IPR013094">
    <property type="entry name" value="AB_hydrolase_3"/>
</dbReference>
<keyword evidence="4" id="KW-1185">Reference proteome</keyword>
<organism evidence="3 4">
    <name type="scientific">Fusarium kuroshium</name>
    <dbReference type="NCBI Taxonomy" id="2010991"/>
    <lineage>
        <taxon>Eukaryota</taxon>
        <taxon>Fungi</taxon>
        <taxon>Dikarya</taxon>
        <taxon>Ascomycota</taxon>
        <taxon>Pezizomycotina</taxon>
        <taxon>Sordariomycetes</taxon>
        <taxon>Hypocreomycetidae</taxon>
        <taxon>Hypocreales</taxon>
        <taxon>Nectriaceae</taxon>
        <taxon>Fusarium</taxon>
        <taxon>Fusarium solani species complex</taxon>
    </lineage>
</organism>
<name>A0A3M2SIG6_9HYPO</name>
<dbReference type="Gene3D" id="3.40.50.1820">
    <property type="entry name" value="alpha/beta hydrolase"/>
    <property type="match status" value="1"/>
</dbReference>
<gene>
    <name evidence="3" type="ORF">CDV36_003276</name>
</gene>
<sequence>MSVQLSIWEKLRLAFRLTCLAPWQVLASVMRSFTISWARGIPSRLFLVCGAVKILLGNFSPRQIQYMSLSTKDAYKSWIEQRTAKAKKAGNTEAIERLGYDLEPLEDGHSSLLWMGNRRKAKKIVMFFHGGGYIAALLPGHLEWCWRAYITAGVEMQTEVAVAVLEYTLCPEARYPVQLRQAASALSHLLSQGIKPRDIVIGGDSAGGNLTAQLLTHLVEPHPAVPRVDLSEPLLGAFLVSPWVTRHTNHTSFTENSWIDMLSGPTVDKCAKELLGPTQSDENDAKSAMFAFPLDGDKRCLSGMTSILRQLYVTVGSHEVFRDQGVAFVHEVQHLNPGLDVQFTMQSRQAHDFILLEAQQERDGECILEMKGWMKSLLGMEIQHSRE</sequence>
<dbReference type="AlphaFoldDB" id="A0A3M2SIG6"/>
<dbReference type="STRING" id="2010991.A0A3M2SIG6"/>
<dbReference type="SUPFAM" id="SSF53474">
    <property type="entry name" value="alpha/beta-Hydrolases"/>
    <property type="match status" value="1"/>
</dbReference>
<evidence type="ECO:0000259" key="2">
    <source>
        <dbReference type="Pfam" id="PF07859"/>
    </source>
</evidence>
<dbReference type="Proteomes" id="UP000277212">
    <property type="component" value="Unassembled WGS sequence"/>
</dbReference>
<proteinExistence type="predicted"/>
<dbReference type="GO" id="GO:0016787">
    <property type="term" value="F:hydrolase activity"/>
    <property type="evidence" value="ECO:0007669"/>
    <property type="project" value="UniProtKB-KW"/>
</dbReference>
<dbReference type="OrthoDB" id="2152029at2759"/>
<dbReference type="InterPro" id="IPR050300">
    <property type="entry name" value="GDXG_lipolytic_enzyme"/>
</dbReference>
<dbReference type="PANTHER" id="PTHR48081:SF31">
    <property type="entry name" value="STERYL ACETYL HYDROLASE MUG81-RELATED"/>
    <property type="match status" value="1"/>
</dbReference>
<dbReference type="InterPro" id="IPR029058">
    <property type="entry name" value="AB_hydrolase_fold"/>
</dbReference>
<evidence type="ECO:0000313" key="4">
    <source>
        <dbReference type="Proteomes" id="UP000277212"/>
    </source>
</evidence>
<dbReference type="Pfam" id="PF07859">
    <property type="entry name" value="Abhydrolase_3"/>
    <property type="match status" value="1"/>
</dbReference>
<protein>
    <recommendedName>
        <fullName evidence="2">Alpha/beta hydrolase fold-3 domain-containing protein</fullName>
    </recommendedName>
</protein>
<dbReference type="PANTHER" id="PTHR48081">
    <property type="entry name" value="AB HYDROLASE SUPERFAMILY PROTEIN C4A8.06C"/>
    <property type="match status" value="1"/>
</dbReference>
<evidence type="ECO:0000313" key="3">
    <source>
        <dbReference type="EMBL" id="RMJ17085.1"/>
    </source>
</evidence>
<evidence type="ECO:0000256" key="1">
    <source>
        <dbReference type="ARBA" id="ARBA00022801"/>
    </source>
</evidence>